<protein>
    <submittedName>
        <fullName evidence="2">Uncharacterized protein</fullName>
    </submittedName>
</protein>
<evidence type="ECO:0000313" key="2">
    <source>
        <dbReference type="EMBL" id="MDP0588743.1"/>
    </source>
</evidence>
<proteinExistence type="predicted"/>
<name>A0AA90NL59_9GAMM</name>
<organism evidence="2 3">
    <name type="scientific">Candidatus Endonucleibacter bathymodioli</name>
    <dbReference type="NCBI Taxonomy" id="539814"/>
    <lineage>
        <taxon>Bacteria</taxon>
        <taxon>Pseudomonadati</taxon>
        <taxon>Pseudomonadota</taxon>
        <taxon>Gammaproteobacteria</taxon>
        <taxon>Oceanospirillales</taxon>
        <taxon>Endozoicomonadaceae</taxon>
        <taxon>Candidatus Endonucleibacter</taxon>
    </lineage>
</organism>
<dbReference type="AlphaFoldDB" id="A0AA90NL59"/>
<reference evidence="2 3" key="1">
    <citation type="journal article" date="2023" name="bioRxiv">
        <title>An intranuclear bacterial parasite of deep-sea mussels expresses apoptosis inhibitors acquired from its host.</title>
        <authorList>
            <person name="Gonzalez Porras M.A."/>
            <person name="Assie A."/>
            <person name="Tietjen M."/>
            <person name="Violette M."/>
            <person name="Kleiner M."/>
            <person name="Gruber-Vodicka H."/>
            <person name="Dubilier N."/>
            <person name="Leisch N."/>
        </authorList>
    </citation>
    <scope>NUCLEOTIDE SEQUENCE [LARGE SCALE GENOMIC DNA]</scope>
    <source>
        <strain evidence="2">IAP13</strain>
    </source>
</reference>
<evidence type="ECO:0000256" key="1">
    <source>
        <dbReference type="SAM" id="MobiDB-lite"/>
    </source>
</evidence>
<evidence type="ECO:0000313" key="3">
    <source>
        <dbReference type="Proteomes" id="UP001178148"/>
    </source>
</evidence>
<keyword evidence="3" id="KW-1185">Reference proteome</keyword>
<accession>A0AA90NL59</accession>
<sequence length="95" mass="10697">MTMITTKNADNSLSNTSNALESITPVSKVDMIESDRFAKLANSENGNEVDPISNDNSDEMLTLQELQQQFMDSSFRAGFNRTMEKAKEIIKEMKE</sequence>
<dbReference type="EMBL" id="JASXSV010000007">
    <property type="protein sequence ID" value="MDP0588743.1"/>
    <property type="molecule type" value="Genomic_DNA"/>
</dbReference>
<dbReference type="Proteomes" id="UP001178148">
    <property type="component" value="Unassembled WGS sequence"/>
</dbReference>
<gene>
    <name evidence="2" type="ORF">QS748_05930</name>
</gene>
<comment type="caution">
    <text evidence="2">The sequence shown here is derived from an EMBL/GenBank/DDBJ whole genome shotgun (WGS) entry which is preliminary data.</text>
</comment>
<feature type="region of interest" description="Disordered" evidence="1">
    <location>
        <begin position="1"/>
        <end position="21"/>
    </location>
</feature>